<reference evidence="1" key="1">
    <citation type="journal article" date="2020" name="Fungal Divers.">
        <title>Resolving the Mortierellaceae phylogeny through synthesis of multi-gene phylogenetics and phylogenomics.</title>
        <authorList>
            <person name="Vandepol N."/>
            <person name="Liber J."/>
            <person name="Desiro A."/>
            <person name="Na H."/>
            <person name="Kennedy M."/>
            <person name="Barry K."/>
            <person name="Grigoriev I.V."/>
            <person name="Miller A.N."/>
            <person name="O'Donnell K."/>
            <person name="Stajich J.E."/>
            <person name="Bonito G."/>
        </authorList>
    </citation>
    <scope>NUCLEOTIDE SEQUENCE</scope>
    <source>
        <strain evidence="1">NRRL 6426</strain>
    </source>
</reference>
<protein>
    <submittedName>
        <fullName evidence="1">Uncharacterized protein</fullName>
    </submittedName>
</protein>
<dbReference type="Proteomes" id="UP000748756">
    <property type="component" value="Unassembled WGS sequence"/>
</dbReference>
<comment type="caution">
    <text evidence="1">The sequence shown here is derived from an EMBL/GenBank/DDBJ whole genome shotgun (WGS) entry which is preliminary data.</text>
</comment>
<dbReference type="EMBL" id="JAAAUQ010000548">
    <property type="protein sequence ID" value="KAF9149294.1"/>
    <property type="molecule type" value="Genomic_DNA"/>
</dbReference>
<accession>A0A9P5RYE1</accession>
<evidence type="ECO:0000313" key="1">
    <source>
        <dbReference type="EMBL" id="KAF9149294.1"/>
    </source>
</evidence>
<dbReference type="OrthoDB" id="2436438at2759"/>
<dbReference type="AlphaFoldDB" id="A0A9P5RYE1"/>
<sequence>MSSQLVHLKILKAPIRPQYMDLYDGDDNYFGIDSQGRITLPPIWSCRGLETLHIELHGKFDPRVFYGYISRVLPQLQELVIIRPKHCESAPMLFLYTSGSLWLGGGGLCLLARLQYLERLWIKSEGRDFRIPEEMTRMSLSWIIPNTSSPLSWFGESSRRDKAERREYMTKGESWGILSIVDVENRKPRTKPPPANAKPLDAGIWYHPRNLGLYQDVAEMVEEMDTKGFKTLPALKKLSLGSSYMKRPKEELDSLFPPKKWYNRFMEE</sequence>
<gene>
    <name evidence="1" type="ORF">BG015_008910</name>
</gene>
<name>A0A9P5RYE1_9FUNG</name>
<keyword evidence="2" id="KW-1185">Reference proteome</keyword>
<organism evidence="1 2">
    <name type="scientific">Linnemannia schmuckeri</name>
    <dbReference type="NCBI Taxonomy" id="64567"/>
    <lineage>
        <taxon>Eukaryota</taxon>
        <taxon>Fungi</taxon>
        <taxon>Fungi incertae sedis</taxon>
        <taxon>Mucoromycota</taxon>
        <taxon>Mortierellomycotina</taxon>
        <taxon>Mortierellomycetes</taxon>
        <taxon>Mortierellales</taxon>
        <taxon>Mortierellaceae</taxon>
        <taxon>Linnemannia</taxon>
    </lineage>
</organism>
<evidence type="ECO:0000313" key="2">
    <source>
        <dbReference type="Proteomes" id="UP000748756"/>
    </source>
</evidence>
<proteinExistence type="predicted"/>